<sequence length="98" mass="10472">MSTIKQFNRTAIKKNHPLLSSIKSIIETAFYGNNVVPISLVSDAYHLARKSPSVIVTDLPVEGALALDLPEDAKILVHNDGAIVGRTAAARRVIGQPG</sequence>
<organism evidence="1 2">
    <name type="scientific">Enterococcus aquimarinus</name>
    <dbReference type="NCBI Taxonomy" id="328396"/>
    <lineage>
        <taxon>Bacteria</taxon>
        <taxon>Bacillati</taxon>
        <taxon>Bacillota</taxon>
        <taxon>Bacilli</taxon>
        <taxon>Lactobacillales</taxon>
        <taxon>Enterococcaceae</taxon>
        <taxon>Enterococcus</taxon>
    </lineage>
</organism>
<comment type="caution">
    <text evidence="1">The sequence shown here is derived from an EMBL/GenBank/DDBJ whole genome shotgun (WGS) entry which is preliminary data.</text>
</comment>
<reference evidence="1" key="1">
    <citation type="journal article" date="2021" name="PeerJ">
        <title>Extensive microbial diversity within the chicken gut microbiome revealed by metagenomics and culture.</title>
        <authorList>
            <person name="Gilroy R."/>
            <person name="Ravi A."/>
            <person name="Getino M."/>
            <person name="Pursley I."/>
            <person name="Horton D.L."/>
            <person name="Alikhan N.F."/>
            <person name="Baker D."/>
            <person name="Gharbi K."/>
            <person name="Hall N."/>
            <person name="Watson M."/>
            <person name="Adriaenssens E.M."/>
            <person name="Foster-Nyarko E."/>
            <person name="Jarju S."/>
            <person name="Secka A."/>
            <person name="Antonio M."/>
            <person name="Oren A."/>
            <person name="Chaudhuri R.R."/>
            <person name="La Ragione R."/>
            <person name="Hildebrand F."/>
            <person name="Pallen M.J."/>
        </authorList>
    </citation>
    <scope>NUCLEOTIDE SEQUENCE</scope>
    <source>
        <strain evidence="1">150</strain>
    </source>
</reference>
<protein>
    <submittedName>
        <fullName evidence="1">Phosphoenolpyruvate carboxykinase</fullName>
    </submittedName>
</protein>
<evidence type="ECO:0000313" key="1">
    <source>
        <dbReference type="EMBL" id="MCC9274332.1"/>
    </source>
</evidence>
<dbReference type="AlphaFoldDB" id="A0A9E3ZUB5"/>
<reference evidence="1" key="2">
    <citation type="submission" date="2021-11" db="EMBL/GenBank/DDBJ databases">
        <authorList>
            <person name="Gilroy R."/>
        </authorList>
    </citation>
    <scope>NUCLEOTIDE SEQUENCE</scope>
    <source>
        <strain evidence="1">150</strain>
    </source>
</reference>
<proteinExistence type="predicted"/>
<accession>A0A9E3ZUB5</accession>
<name>A0A9E3ZUB5_9ENTE</name>
<evidence type="ECO:0000313" key="2">
    <source>
        <dbReference type="Proteomes" id="UP000813384"/>
    </source>
</evidence>
<dbReference type="EMBL" id="JAJJVO010000128">
    <property type="protein sequence ID" value="MCC9274332.1"/>
    <property type="molecule type" value="Genomic_DNA"/>
</dbReference>
<feature type="non-terminal residue" evidence="1">
    <location>
        <position position="98"/>
    </location>
</feature>
<dbReference type="Proteomes" id="UP000813384">
    <property type="component" value="Unassembled WGS sequence"/>
</dbReference>
<gene>
    <name evidence="1" type="ORF">K8V42_08605</name>
</gene>